<accession>A0A2M7W235</accession>
<reference evidence="4" key="1">
    <citation type="submission" date="2017-09" db="EMBL/GenBank/DDBJ databases">
        <title>Depth-based differentiation of microbial function through sediment-hosted aquifers and enrichment of novel symbionts in the deep terrestrial subsurface.</title>
        <authorList>
            <person name="Probst A.J."/>
            <person name="Ladd B."/>
            <person name="Jarett J.K."/>
            <person name="Geller-Mcgrath D.E."/>
            <person name="Sieber C.M.K."/>
            <person name="Emerson J.B."/>
            <person name="Anantharaman K."/>
            <person name="Thomas B.C."/>
            <person name="Malmstrom R."/>
            <person name="Stieglmeier M."/>
            <person name="Klingl A."/>
            <person name="Woyke T."/>
            <person name="Ryan C.M."/>
            <person name="Banfield J.F."/>
        </authorList>
    </citation>
    <scope>NUCLEOTIDE SEQUENCE [LARGE SCALE GENOMIC DNA]</scope>
</reference>
<proteinExistence type="predicted"/>
<dbReference type="GO" id="GO:0016747">
    <property type="term" value="F:acyltransferase activity, transferring groups other than amino-acyl groups"/>
    <property type="evidence" value="ECO:0007669"/>
    <property type="project" value="InterPro"/>
</dbReference>
<sequence length="118" mass="13398">MHSNRNEALDLLRIIAALGVIIIHVIAWYSDHALVISQNSLTFTKTISALTFSGSRVFLLLSGYFLLGHLQYSTFEKALAKFWHSSYLAIFWSVVFSIVFIFEKNGFFPCIFQLKSGT</sequence>
<dbReference type="Pfam" id="PF01757">
    <property type="entry name" value="Acyl_transf_3"/>
    <property type="match status" value="1"/>
</dbReference>
<evidence type="ECO:0000313" key="3">
    <source>
        <dbReference type="EMBL" id="PJA14276.1"/>
    </source>
</evidence>
<name>A0A2M7W235_9BACT</name>
<keyword evidence="1" id="KW-1133">Transmembrane helix</keyword>
<keyword evidence="1" id="KW-0472">Membrane</keyword>
<feature type="transmembrane region" description="Helical" evidence="1">
    <location>
        <begin position="12"/>
        <end position="29"/>
    </location>
</feature>
<feature type="domain" description="Acyltransferase 3" evidence="2">
    <location>
        <begin position="7"/>
        <end position="106"/>
    </location>
</feature>
<dbReference type="InterPro" id="IPR002656">
    <property type="entry name" value="Acyl_transf_3_dom"/>
</dbReference>
<comment type="caution">
    <text evidence="3">The sequence shown here is derived from an EMBL/GenBank/DDBJ whole genome shotgun (WGS) entry which is preliminary data.</text>
</comment>
<evidence type="ECO:0000259" key="2">
    <source>
        <dbReference type="Pfam" id="PF01757"/>
    </source>
</evidence>
<organism evidence="3 4">
    <name type="scientific">Candidatus Dojkabacteria bacterium CG_4_10_14_0_2_um_filter_Dojkabacteria_WS6_41_15</name>
    <dbReference type="NCBI Taxonomy" id="2014249"/>
    <lineage>
        <taxon>Bacteria</taxon>
        <taxon>Candidatus Dojkabacteria</taxon>
    </lineage>
</organism>
<feature type="transmembrane region" description="Helical" evidence="1">
    <location>
        <begin position="49"/>
        <end position="70"/>
    </location>
</feature>
<protein>
    <recommendedName>
        <fullName evidence="2">Acyltransferase 3 domain-containing protein</fullName>
    </recommendedName>
</protein>
<keyword evidence="1" id="KW-0812">Transmembrane</keyword>
<dbReference type="Proteomes" id="UP000228952">
    <property type="component" value="Unassembled WGS sequence"/>
</dbReference>
<evidence type="ECO:0000313" key="4">
    <source>
        <dbReference type="Proteomes" id="UP000228952"/>
    </source>
</evidence>
<gene>
    <name evidence="3" type="ORF">COX64_02375</name>
</gene>
<feature type="transmembrane region" description="Helical" evidence="1">
    <location>
        <begin position="82"/>
        <end position="102"/>
    </location>
</feature>
<evidence type="ECO:0000256" key="1">
    <source>
        <dbReference type="SAM" id="Phobius"/>
    </source>
</evidence>
<dbReference type="EMBL" id="PFQB01000058">
    <property type="protein sequence ID" value="PJA14276.1"/>
    <property type="molecule type" value="Genomic_DNA"/>
</dbReference>
<dbReference type="AlphaFoldDB" id="A0A2M7W235"/>